<dbReference type="Proteomes" id="UP000320338">
    <property type="component" value="Unassembled WGS sequence"/>
</dbReference>
<comment type="caution">
    <text evidence="2">The sequence shown here is derived from an EMBL/GenBank/DDBJ whole genome shotgun (WGS) entry which is preliminary data.</text>
</comment>
<feature type="transmembrane region" description="Helical" evidence="1">
    <location>
        <begin position="74"/>
        <end position="98"/>
    </location>
</feature>
<dbReference type="OrthoDB" id="5404822at2"/>
<dbReference type="Pfam" id="PF01663">
    <property type="entry name" value="Phosphodiest"/>
    <property type="match status" value="1"/>
</dbReference>
<dbReference type="InterPro" id="IPR002591">
    <property type="entry name" value="Phosphodiest/P_Trfase"/>
</dbReference>
<dbReference type="EMBL" id="BJNG01000011">
    <property type="protein sequence ID" value="GEC18822.1"/>
    <property type="molecule type" value="Genomic_DNA"/>
</dbReference>
<dbReference type="Gene3D" id="3.40.720.10">
    <property type="entry name" value="Alkaline Phosphatase, subunit A"/>
    <property type="match status" value="1"/>
</dbReference>
<evidence type="ECO:0000256" key="1">
    <source>
        <dbReference type="SAM" id="Phobius"/>
    </source>
</evidence>
<keyword evidence="3" id="KW-1185">Reference proteome</keyword>
<feature type="transmembrane region" description="Helical" evidence="1">
    <location>
        <begin position="104"/>
        <end position="128"/>
    </location>
</feature>
<sequence length="699" mass="74939">MTPPEGAGRTVRGGRVLLRALAVWLLTAGALVLLDALLVGFAMSGWWQPTVLALALGVLSAVVWPLILRVALPVALFTLGVASYLVIGAALLVVSFAIPGVMIVNLSTAVGVAVVMSVVGALVSWLLGLDPDELFFRRAARRPGATSESDDRPPGIVFLQVDGLGHDTLCRALRSGEMPVFSRWLAAGSHLLTHWNTDWSSQTGASVCGILHGDSSDILGFRWYEKDRDHVMACSNPEDAAEIERRASDGRGLLAVDGAAHGNLFTGDAPYVSLTMSAVPVLSGRGRRGRRVTASGYGYFAYFASPVNALRTFAGAVAEIFRELRASITQRQRNVFPRVHRGLWFPFVRAGTNVIARDVVVSAVIEDMFDGRACVYVDFLGYDEVSHYSGVERWDSLAVLRDIDQHIGRIHRATQLAPRRYHVVCLSDHGQTQGWAFADRFAESVEELVGRLCGAPDTTRAAAGRSEKGWQAGAVLAEASGRGFVANRLRERVERVRAQEHAPHIAEDAGRVPRVAPGVVAVASGHMAMVSFTEHAGRVELETIEREFPDLLPGLVDHPGIGFVLVRSAEFGPVVLGRDGVHRLATGVVLGDDPLAAYGPHAAELVRRVDGFGNCADLMINSRYDPATGDAPPFEPHVGSHGGLGGAQSRGFLLHPVELPSPEREIVGAEDLHGVLRGWLTHLGHPAPDAPHPAAAPHP</sequence>
<feature type="transmembrane region" description="Helical" evidence="1">
    <location>
        <begin position="49"/>
        <end position="67"/>
    </location>
</feature>
<protein>
    <submittedName>
        <fullName evidence="2">Membrane protein</fullName>
    </submittedName>
</protein>
<name>A0A4Y3WIR1_9PSEU</name>
<keyword evidence="1" id="KW-1133">Transmembrane helix</keyword>
<dbReference type="SUPFAM" id="SSF53649">
    <property type="entry name" value="Alkaline phosphatase-like"/>
    <property type="match status" value="1"/>
</dbReference>
<organism evidence="2 3">
    <name type="scientific">Pseudonocardia hydrocarbonoxydans</name>
    <dbReference type="NCBI Taxonomy" id="76726"/>
    <lineage>
        <taxon>Bacteria</taxon>
        <taxon>Bacillati</taxon>
        <taxon>Actinomycetota</taxon>
        <taxon>Actinomycetes</taxon>
        <taxon>Pseudonocardiales</taxon>
        <taxon>Pseudonocardiaceae</taxon>
        <taxon>Pseudonocardia</taxon>
    </lineage>
</organism>
<gene>
    <name evidence="2" type="ORF">PHY01_11050</name>
</gene>
<proteinExistence type="predicted"/>
<evidence type="ECO:0000313" key="2">
    <source>
        <dbReference type="EMBL" id="GEC18822.1"/>
    </source>
</evidence>
<dbReference type="Pfam" id="PF04020">
    <property type="entry name" value="Phage_holin_4_2"/>
    <property type="match status" value="1"/>
</dbReference>
<dbReference type="RefSeq" id="WP_141277438.1">
    <property type="nucleotide sequence ID" value="NZ_BJNG01000011.1"/>
</dbReference>
<reference evidence="2 3" key="1">
    <citation type="submission" date="2019-06" db="EMBL/GenBank/DDBJ databases">
        <title>Whole genome shotgun sequence of Pseudonocardia hydrocarbonoxydans NBRC 14498.</title>
        <authorList>
            <person name="Hosoyama A."/>
            <person name="Uohara A."/>
            <person name="Ohji S."/>
            <person name="Ichikawa N."/>
        </authorList>
    </citation>
    <scope>NUCLEOTIDE SEQUENCE [LARGE SCALE GENOMIC DNA]</scope>
    <source>
        <strain evidence="2 3">NBRC 14498</strain>
    </source>
</reference>
<dbReference type="InterPro" id="IPR017850">
    <property type="entry name" value="Alkaline_phosphatase_core_sf"/>
</dbReference>
<dbReference type="InterPro" id="IPR007165">
    <property type="entry name" value="Phage_holin_4_2"/>
</dbReference>
<keyword evidence="1" id="KW-0812">Transmembrane</keyword>
<evidence type="ECO:0000313" key="3">
    <source>
        <dbReference type="Proteomes" id="UP000320338"/>
    </source>
</evidence>
<feature type="transmembrane region" description="Helical" evidence="1">
    <location>
        <begin position="21"/>
        <end position="43"/>
    </location>
</feature>
<dbReference type="AlphaFoldDB" id="A0A4Y3WIR1"/>
<keyword evidence="1" id="KW-0472">Membrane</keyword>
<accession>A0A4Y3WIR1</accession>